<name>A0A2J6R9C2_HYAVF</name>
<evidence type="ECO:0000313" key="2">
    <source>
        <dbReference type="Proteomes" id="UP000235786"/>
    </source>
</evidence>
<sequence>MFPYHPHSRPRQGVGINIIHSARMPCEEAKLSQISLSCPQRRKSEKYCTPVRSRVAISPLLIIQVVSLSVFSPCMHAPIRMETEL</sequence>
<accession>A0A2J6R9C2</accession>
<keyword evidence="2" id="KW-1185">Reference proteome</keyword>
<gene>
    <name evidence="1" type="ORF">L207DRAFT_131759</name>
</gene>
<evidence type="ECO:0000313" key="1">
    <source>
        <dbReference type="EMBL" id="PMD35100.1"/>
    </source>
</evidence>
<organism evidence="1 2">
    <name type="scientific">Hyaloscypha variabilis (strain UAMH 11265 / GT02V1 / F)</name>
    <name type="common">Meliniomyces variabilis</name>
    <dbReference type="NCBI Taxonomy" id="1149755"/>
    <lineage>
        <taxon>Eukaryota</taxon>
        <taxon>Fungi</taxon>
        <taxon>Dikarya</taxon>
        <taxon>Ascomycota</taxon>
        <taxon>Pezizomycotina</taxon>
        <taxon>Leotiomycetes</taxon>
        <taxon>Helotiales</taxon>
        <taxon>Hyaloscyphaceae</taxon>
        <taxon>Hyaloscypha</taxon>
        <taxon>Hyaloscypha variabilis</taxon>
    </lineage>
</organism>
<reference evidence="1 2" key="1">
    <citation type="submission" date="2016-04" db="EMBL/GenBank/DDBJ databases">
        <title>A degradative enzymes factory behind the ericoid mycorrhizal symbiosis.</title>
        <authorList>
            <consortium name="DOE Joint Genome Institute"/>
            <person name="Martino E."/>
            <person name="Morin E."/>
            <person name="Grelet G."/>
            <person name="Kuo A."/>
            <person name="Kohler A."/>
            <person name="Daghino S."/>
            <person name="Barry K."/>
            <person name="Choi C."/>
            <person name="Cichocki N."/>
            <person name="Clum A."/>
            <person name="Copeland A."/>
            <person name="Hainaut M."/>
            <person name="Haridas S."/>
            <person name="Labutti K."/>
            <person name="Lindquist E."/>
            <person name="Lipzen A."/>
            <person name="Khouja H.-R."/>
            <person name="Murat C."/>
            <person name="Ohm R."/>
            <person name="Olson A."/>
            <person name="Spatafora J."/>
            <person name="Veneault-Fourrey C."/>
            <person name="Henrissat B."/>
            <person name="Grigoriev I."/>
            <person name="Martin F."/>
            <person name="Perotto S."/>
        </authorList>
    </citation>
    <scope>NUCLEOTIDE SEQUENCE [LARGE SCALE GENOMIC DNA]</scope>
    <source>
        <strain evidence="1 2">F</strain>
    </source>
</reference>
<dbReference type="AlphaFoldDB" id="A0A2J6R9C2"/>
<protein>
    <submittedName>
        <fullName evidence="1">Uncharacterized protein</fullName>
    </submittedName>
</protein>
<dbReference type="EMBL" id="KZ613953">
    <property type="protein sequence ID" value="PMD35100.1"/>
    <property type="molecule type" value="Genomic_DNA"/>
</dbReference>
<dbReference type="Proteomes" id="UP000235786">
    <property type="component" value="Unassembled WGS sequence"/>
</dbReference>
<proteinExistence type="predicted"/>